<name>A0ACC2I152_9PLEO</name>
<protein>
    <submittedName>
        <fullName evidence="1">Uncharacterized protein</fullName>
    </submittedName>
</protein>
<comment type="caution">
    <text evidence="1">The sequence shown here is derived from an EMBL/GenBank/DDBJ whole genome shotgun (WGS) entry which is preliminary data.</text>
</comment>
<dbReference type="Proteomes" id="UP001153331">
    <property type="component" value="Unassembled WGS sequence"/>
</dbReference>
<organism evidence="1 2">
    <name type="scientific">Boeremia exigua</name>
    <dbReference type="NCBI Taxonomy" id="749465"/>
    <lineage>
        <taxon>Eukaryota</taxon>
        <taxon>Fungi</taxon>
        <taxon>Dikarya</taxon>
        <taxon>Ascomycota</taxon>
        <taxon>Pezizomycotina</taxon>
        <taxon>Dothideomycetes</taxon>
        <taxon>Pleosporomycetidae</taxon>
        <taxon>Pleosporales</taxon>
        <taxon>Pleosporineae</taxon>
        <taxon>Didymellaceae</taxon>
        <taxon>Boeremia</taxon>
    </lineage>
</organism>
<sequence>MAEQARTTVEPDPLHNRVFVSSLVSVLTEVFGSAKDLYHRLKQKSESDDGYNKPKDAEHDTTRDRRDSHSNIIESLGRRVRWSFDRRTNHNNDSEDDLICNAAVQVKSTYDSAYHKVGEPFARGDDLAKVQLQSHIIILQQVLISIHQDLVLSNYLTISSSHSQLIHLVQTVRTTRAAAIHALDLLYQRMLSQPPKKPDADLPKPGNTPIPPRAPDRSGSDSSSSSDTSVKAPSKPDVEPKPKPNPNINKLFCRYALDLQYNKHLPLSDRFDLGGDQRCPHCRTLIAIRPKKAWEVIMETKGQHSRRRRFLVRNVFVVKCHRASDGFACLLCATHGDADTVCRSIAALMEHLWKEHTCEDLERDHDIVAC</sequence>
<reference evidence="1" key="1">
    <citation type="submission" date="2022-11" db="EMBL/GenBank/DDBJ databases">
        <title>Genome Sequence of Boeremia exigua.</title>
        <authorList>
            <person name="Buettner E."/>
        </authorList>
    </citation>
    <scope>NUCLEOTIDE SEQUENCE</scope>
    <source>
        <strain evidence="1">CU02</strain>
    </source>
</reference>
<accession>A0ACC2I152</accession>
<evidence type="ECO:0000313" key="2">
    <source>
        <dbReference type="Proteomes" id="UP001153331"/>
    </source>
</evidence>
<gene>
    <name evidence="1" type="ORF">OPT61_g7799</name>
</gene>
<evidence type="ECO:0000313" key="1">
    <source>
        <dbReference type="EMBL" id="KAJ8108970.1"/>
    </source>
</evidence>
<keyword evidence="2" id="KW-1185">Reference proteome</keyword>
<proteinExistence type="predicted"/>
<dbReference type="EMBL" id="JAPHNI010000673">
    <property type="protein sequence ID" value="KAJ8108970.1"/>
    <property type="molecule type" value="Genomic_DNA"/>
</dbReference>